<evidence type="ECO:0000313" key="1">
    <source>
        <dbReference type="EMBL" id="KAK8485766.1"/>
    </source>
</evidence>
<protein>
    <submittedName>
        <fullName evidence="1">Uncharacterized protein</fullName>
    </submittedName>
</protein>
<dbReference type="EMBL" id="JBBPBN010000480">
    <property type="protein sequence ID" value="KAK8485766.1"/>
    <property type="molecule type" value="Genomic_DNA"/>
</dbReference>
<gene>
    <name evidence="1" type="ORF">V6N11_037037</name>
</gene>
<organism evidence="1 2">
    <name type="scientific">Hibiscus sabdariffa</name>
    <name type="common">roselle</name>
    <dbReference type="NCBI Taxonomy" id="183260"/>
    <lineage>
        <taxon>Eukaryota</taxon>
        <taxon>Viridiplantae</taxon>
        <taxon>Streptophyta</taxon>
        <taxon>Embryophyta</taxon>
        <taxon>Tracheophyta</taxon>
        <taxon>Spermatophyta</taxon>
        <taxon>Magnoliopsida</taxon>
        <taxon>eudicotyledons</taxon>
        <taxon>Gunneridae</taxon>
        <taxon>Pentapetalae</taxon>
        <taxon>rosids</taxon>
        <taxon>malvids</taxon>
        <taxon>Malvales</taxon>
        <taxon>Malvaceae</taxon>
        <taxon>Malvoideae</taxon>
        <taxon>Hibiscus</taxon>
    </lineage>
</organism>
<dbReference type="PANTHER" id="PTHR36746:SF3">
    <property type="entry name" value="DUF4005 DOMAIN-CONTAINING PROTEIN"/>
    <property type="match status" value="1"/>
</dbReference>
<comment type="caution">
    <text evidence="1">The sequence shown here is derived from an EMBL/GenBank/DDBJ whole genome shotgun (WGS) entry which is preliminary data.</text>
</comment>
<dbReference type="PANTHER" id="PTHR36746">
    <property type="entry name" value="BNAC04G51760D PROTEIN"/>
    <property type="match status" value="1"/>
</dbReference>
<reference evidence="1 2" key="1">
    <citation type="journal article" date="2024" name="G3 (Bethesda)">
        <title>Genome assembly of Hibiscus sabdariffa L. provides insights into metabolisms of medicinal natural products.</title>
        <authorList>
            <person name="Kim T."/>
        </authorList>
    </citation>
    <scope>NUCLEOTIDE SEQUENCE [LARGE SCALE GENOMIC DNA]</scope>
    <source>
        <strain evidence="1">TK-2024</strain>
        <tissue evidence="1">Old leaves</tissue>
    </source>
</reference>
<name>A0ABR1ZZG3_9ROSI</name>
<sequence length="203" mass="22859">MEKNQTSCPKLVCEKIFRAITFSPAFTTIRRISNRQQTPSSAAVKHTRNPPSEVPIKFDYTTGRLPKPKTASPNGSSYTNGTQAVPLMAQQAKTQKPIVSGNGPQAAGSNRLKQHQAKKEEACKKPTQQQQHYDARFDAFIYQTREKLMSDDHQDNGGNSQKVVGHGHATVRKDHHFSDFINQTKRKIRSTLSMKDRSESFFK</sequence>
<accession>A0ABR1ZZG3</accession>
<proteinExistence type="predicted"/>
<evidence type="ECO:0000313" key="2">
    <source>
        <dbReference type="Proteomes" id="UP001396334"/>
    </source>
</evidence>
<dbReference type="Proteomes" id="UP001396334">
    <property type="component" value="Unassembled WGS sequence"/>
</dbReference>
<keyword evidence="2" id="KW-1185">Reference proteome</keyword>